<keyword evidence="3" id="KW-0862">Zinc</keyword>
<reference evidence="5 6" key="1">
    <citation type="submission" date="2019-07" db="EMBL/GenBank/DDBJ databases">
        <title>Annotation for the trematode Paragonimus westermani.</title>
        <authorList>
            <person name="Choi Y.-J."/>
        </authorList>
    </citation>
    <scope>NUCLEOTIDE SEQUENCE [LARGE SCALE GENOMIC DNA]</scope>
    <source>
        <strain evidence="5">180907_Pwestermani</strain>
    </source>
</reference>
<evidence type="ECO:0000256" key="1">
    <source>
        <dbReference type="ARBA" id="ARBA00022723"/>
    </source>
</evidence>
<evidence type="ECO:0000256" key="2">
    <source>
        <dbReference type="ARBA" id="ARBA00022771"/>
    </source>
</evidence>
<dbReference type="InterPro" id="IPR011124">
    <property type="entry name" value="Znf_CW"/>
</dbReference>
<dbReference type="GO" id="GO:0008270">
    <property type="term" value="F:zinc ion binding"/>
    <property type="evidence" value="ECO:0007669"/>
    <property type="project" value="UniProtKB-KW"/>
</dbReference>
<dbReference type="OrthoDB" id="2219495at2759"/>
<sequence>MPHLPTRTEHCQRAPKRTLSVDSFSPLCYSVLHRTRRKSSAHSVDSVWQYRLSAWRKHWIRKSSQVSKERAAPSVSEFLAAQLLPWWLQCRQCGQWRQLPPRTPIGNPDSPFRPDTFACRTMAKVVVCLFAQPIVTHATHLLCALTWYC</sequence>
<evidence type="ECO:0000313" key="6">
    <source>
        <dbReference type="Proteomes" id="UP000699462"/>
    </source>
</evidence>
<evidence type="ECO:0000256" key="3">
    <source>
        <dbReference type="ARBA" id="ARBA00022833"/>
    </source>
</evidence>
<name>A0A8T0DGK6_9TREM</name>
<comment type="caution">
    <text evidence="5">The sequence shown here is derived from an EMBL/GenBank/DDBJ whole genome shotgun (WGS) entry which is preliminary data.</text>
</comment>
<gene>
    <name evidence="5" type="ORF">P879_11186</name>
</gene>
<protein>
    <recommendedName>
        <fullName evidence="4">CW-type domain-containing protein</fullName>
    </recommendedName>
</protein>
<dbReference type="AlphaFoldDB" id="A0A8T0DGK6"/>
<dbReference type="EMBL" id="JTDF01005662">
    <property type="protein sequence ID" value="KAF8566064.1"/>
    <property type="molecule type" value="Genomic_DNA"/>
</dbReference>
<dbReference type="Proteomes" id="UP000699462">
    <property type="component" value="Unassembled WGS sequence"/>
</dbReference>
<organism evidence="5 6">
    <name type="scientific">Paragonimus westermani</name>
    <dbReference type="NCBI Taxonomy" id="34504"/>
    <lineage>
        <taxon>Eukaryota</taxon>
        <taxon>Metazoa</taxon>
        <taxon>Spiralia</taxon>
        <taxon>Lophotrochozoa</taxon>
        <taxon>Platyhelminthes</taxon>
        <taxon>Trematoda</taxon>
        <taxon>Digenea</taxon>
        <taxon>Plagiorchiida</taxon>
        <taxon>Troglotremata</taxon>
        <taxon>Troglotrematidae</taxon>
        <taxon>Paragonimus</taxon>
    </lineage>
</organism>
<proteinExistence type="predicted"/>
<keyword evidence="2" id="KW-0863">Zinc-finger</keyword>
<evidence type="ECO:0000313" key="5">
    <source>
        <dbReference type="EMBL" id="KAF8566064.1"/>
    </source>
</evidence>
<accession>A0A8T0DGK6</accession>
<feature type="domain" description="CW-type" evidence="4">
    <location>
        <begin position="81"/>
        <end position="136"/>
    </location>
</feature>
<evidence type="ECO:0000259" key="4">
    <source>
        <dbReference type="PROSITE" id="PS51050"/>
    </source>
</evidence>
<keyword evidence="1" id="KW-0479">Metal-binding</keyword>
<dbReference type="PROSITE" id="PS51050">
    <property type="entry name" value="ZF_CW"/>
    <property type="match status" value="1"/>
</dbReference>
<keyword evidence="6" id="KW-1185">Reference proteome</keyword>